<dbReference type="Pfam" id="PF07690">
    <property type="entry name" value="MFS_1"/>
    <property type="match status" value="1"/>
</dbReference>
<dbReference type="SUPFAM" id="SSF103473">
    <property type="entry name" value="MFS general substrate transporter"/>
    <property type="match status" value="1"/>
</dbReference>
<dbReference type="PANTHER" id="PTHR23501">
    <property type="entry name" value="MAJOR FACILITATOR SUPERFAMILY"/>
    <property type="match status" value="1"/>
</dbReference>
<evidence type="ECO:0000256" key="7">
    <source>
        <dbReference type="SAM" id="Phobius"/>
    </source>
</evidence>
<feature type="transmembrane region" description="Helical" evidence="7">
    <location>
        <begin position="227"/>
        <end position="246"/>
    </location>
</feature>
<comment type="subcellular location">
    <subcellularLocation>
        <location evidence="1">Cell membrane</location>
        <topology evidence="1">Multi-pass membrane protein</topology>
    </subcellularLocation>
</comment>
<dbReference type="GO" id="GO:0022857">
    <property type="term" value="F:transmembrane transporter activity"/>
    <property type="evidence" value="ECO:0007669"/>
    <property type="project" value="InterPro"/>
</dbReference>
<keyword evidence="5 7" id="KW-1133">Transmembrane helix</keyword>
<comment type="caution">
    <text evidence="9">The sequence shown here is derived from an EMBL/GenBank/DDBJ whole genome shotgun (WGS) entry which is preliminary data.</text>
</comment>
<evidence type="ECO:0000256" key="6">
    <source>
        <dbReference type="ARBA" id="ARBA00023136"/>
    </source>
</evidence>
<feature type="transmembrane region" description="Helical" evidence="7">
    <location>
        <begin position="459"/>
        <end position="478"/>
    </location>
</feature>
<feature type="transmembrane region" description="Helical" evidence="7">
    <location>
        <begin position="115"/>
        <end position="133"/>
    </location>
</feature>
<evidence type="ECO:0000259" key="8">
    <source>
        <dbReference type="PROSITE" id="PS50850"/>
    </source>
</evidence>
<dbReference type="PRINTS" id="PR01036">
    <property type="entry name" value="TCRTETB"/>
</dbReference>
<dbReference type="PANTHER" id="PTHR23501:SF191">
    <property type="entry name" value="VACUOLAR BASIC AMINO ACID TRANSPORTER 4"/>
    <property type="match status" value="1"/>
</dbReference>
<dbReference type="Gene3D" id="1.20.1720.10">
    <property type="entry name" value="Multidrug resistance protein D"/>
    <property type="match status" value="1"/>
</dbReference>
<reference evidence="9 10" key="1">
    <citation type="submission" date="2019-03" db="EMBL/GenBank/DDBJ databases">
        <title>Genomic Encyclopedia of Type Strains, Phase IV (KMG-IV): sequencing the most valuable type-strain genomes for metagenomic binning, comparative biology and taxonomic classification.</title>
        <authorList>
            <person name="Goeker M."/>
        </authorList>
    </citation>
    <scope>NUCLEOTIDE SEQUENCE [LARGE SCALE GENOMIC DNA]</scope>
    <source>
        <strain evidence="9 10">DSM 16730</strain>
    </source>
</reference>
<feature type="transmembrane region" description="Helical" evidence="7">
    <location>
        <begin position="332"/>
        <end position="352"/>
    </location>
</feature>
<feature type="transmembrane region" description="Helical" evidence="7">
    <location>
        <begin position="83"/>
        <end position="109"/>
    </location>
</feature>
<keyword evidence="2" id="KW-0813">Transport</keyword>
<dbReference type="GO" id="GO:0005886">
    <property type="term" value="C:plasma membrane"/>
    <property type="evidence" value="ECO:0007669"/>
    <property type="project" value="UniProtKB-SubCell"/>
</dbReference>
<proteinExistence type="predicted"/>
<sequence>MKTKNNQMQNPVPHRHWILIACMLAMFTAAIEVTIVATALPTIIADLGGFSLLGWVFAGYLLTQSMSIPIYGRLADLYGRKSVFFTGMMVFLLGSILCGFSTHMGWLIVFRTLQGLGAGAITPIAFTIVADVYSPVERPKIQGYLSSVWGVSAIIGPLLGAFIVQHFNWALVFWVNVPIGLFAIFLLARYLPAIKTDRQPQLDWLGAFYLMICIASLLMALLQADVFGYWVIPMLAVSLAGGILLVRQEKQTSAPLFPLALWRNRVIIAGNLGGLVVGASMMGVSAFLPTFIQGVMGKTPLEAGSILAMMSIGWPLASTLSGRLMHWTSYRFTAMCGGILLIIGSLTLLTIQPDSNLLWARLAAFLIGAGMGLSSTTFLVSIQNSVDYSIRGIATASAMFTRMLGSALGTAILGAALNIGLSWHASDVNDPLQTLMDPTKRTLLGANQLDTLASQVASSLHGVFMVSALIAVITLFSARMIPARQRPSDNQKSKGA</sequence>
<accession>A0A4R3VPU3</accession>
<evidence type="ECO:0000256" key="1">
    <source>
        <dbReference type="ARBA" id="ARBA00004651"/>
    </source>
</evidence>
<dbReference type="PROSITE" id="PS50850">
    <property type="entry name" value="MFS"/>
    <property type="match status" value="1"/>
</dbReference>
<dbReference type="AlphaFoldDB" id="A0A4R3VPU3"/>
<keyword evidence="3" id="KW-1003">Cell membrane</keyword>
<feature type="transmembrane region" description="Helical" evidence="7">
    <location>
        <begin position="358"/>
        <end position="382"/>
    </location>
</feature>
<evidence type="ECO:0000256" key="2">
    <source>
        <dbReference type="ARBA" id="ARBA00022448"/>
    </source>
</evidence>
<keyword evidence="6 7" id="KW-0472">Membrane</keyword>
<evidence type="ECO:0000313" key="10">
    <source>
        <dbReference type="Proteomes" id="UP000295433"/>
    </source>
</evidence>
<dbReference type="FunFam" id="1.20.1720.10:FF:000004">
    <property type="entry name" value="EmrB/QacA family drug resistance transporter"/>
    <property type="match status" value="1"/>
</dbReference>
<feature type="transmembrane region" description="Helical" evidence="7">
    <location>
        <begin position="202"/>
        <end position="221"/>
    </location>
</feature>
<dbReference type="InterPro" id="IPR011701">
    <property type="entry name" value="MFS"/>
</dbReference>
<dbReference type="Gene3D" id="1.20.1250.20">
    <property type="entry name" value="MFS general substrate transporter like domains"/>
    <property type="match status" value="1"/>
</dbReference>
<evidence type="ECO:0000256" key="3">
    <source>
        <dbReference type="ARBA" id="ARBA00022475"/>
    </source>
</evidence>
<feature type="domain" description="Major facilitator superfamily (MFS) profile" evidence="8">
    <location>
        <begin position="18"/>
        <end position="486"/>
    </location>
</feature>
<evidence type="ECO:0000256" key="4">
    <source>
        <dbReference type="ARBA" id="ARBA00022692"/>
    </source>
</evidence>
<feature type="transmembrane region" description="Helical" evidence="7">
    <location>
        <begin position="403"/>
        <end position="425"/>
    </location>
</feature>
<evidence type="ECO:0000256" key="5">
    <source>
        <dbReference type="ARBA" id="ARBA00022989"/>
    </source>
</evidence>
<gene>
    <name evidence="9" type="ORF">EDC54_104174</name>
</gene>
<protein>
    <submittedName>
        <fullName evidence="9">EmrB/QacA subfamily drug resistance transporter</fullName>
    </submittedName>
</protein>
<feature type="transmembrane region" description="Helical" evidence="7">
    <location>
        <begin position="303"/>
        <end position="320"/>
    </location>
</feature>
<keyword evidence="4 7" id="KW-0812">Transmembrane</keyword>
<organism evidence="9 10">
    <name type="scientific">Samsonia erythrinae</name>
    <dbReference type="NCBI Taxonomy" id="160434"/>
    <lineage>
        <taxon>Bacteria</taxon>
        <taxon>Pseudomonadati</taxon>
        <taxon>Pseudomonadota</taxon>
        <taxon>Gammaproteobacteria</taxon>
        <taxon>Enterobacterales</taxon>
        <taxon>Pectobacteriaceae</taxon>
        <taxon>Samsonia</taxon>
    </lineage>
</organism>
<name>A0A4R3VPU3_9GAMM</name>
<feature type="transmembrane region" description="Helical" evidence="7">
    <location>
        <begin position="145"/>
        <end position="165"/>
    </location>
</feature>
<feature type="transmembrane region" description="Helical" evidence="7">
    <location>
        <begin position="16"/>
        <end position="37"/>
    </location>
</feature>
<feature type="transmembrane region" description="Helical" evidence="7">
    <location>
        <begin position="266"/>
        <end position="291"/>
    </location>
</feature>
<dbReference type="EMBL" id="SMBY01000004">
    <property type="protein sequence ID" value="TCV06265.1"/>
    <property type="molecule type" value="Genomic_DNA"/>
</dbReference>
<evidence type="ECO:0000313" key="9">
    <source>
        <dbReference type="EMBL" id="TCV06265.1"/>
    </source>
</evidence>
<feature type="transmembrane region" description="Helical" evidence="7">
    <location>
        <begin position="43"/>
        <end position="62"/>
    </location>
</feature>
<dbReference type="RefSeq" id="WP_132455460.1">
    <property type="nucleotide sequence ID" value="NZ_JAWIZJ010000004.1"/>
</dbReference>
<feature type="transmembrane region" description="Helical" evidence="7">
    <location>
        <begin position="171"/>
        <end position="190"/>
    </location>
</feature>
<dbReference type="CDD" id="cd17502">
    <property type="entry name" value="MFS_Azr1_MDR_like"/>
    <property type="match status" value="1"/>
</dbReference>
<dbReference type="InterPro" id="IPR020846">
    <property type="entry name" value="MFS_dom"/>
</dbReference>
<dbReference type="InterPro" id="IPR036259">
    <property type="entry name" value="MFS_trans_sf"/>
</dbReference>
<dbReference type="OrthoDB" id="9812221at2"/>
<keyword evidence="10" id="KW-1185">Reference proteome</keyword>
<dbReference type="Proteomes" id="UP000295433">
    <property type="component" value="Unassembled WGS sequence"/>
</dbReference>